<dbReference type="GO" id="GO:0005886">
    <property type="term" value="C:plasma membrane"/>
    <property type="evidence" value="ECO:0007669"/>
    <property type="project" value="TreeGrafter"/>
</dbReference>
<reference evidence="10 11" key="1">
    <citation type="submission" date="2019-09" db="EMBL/GenBank/DDBJ databases">
        <authorList>
            <person name="Brejova B."/>
        </authorList>
    </citation>
    <scope>NUCLEOTIDE SEQUENCE [LARGE SCALE GENOMIC DNA]</scope>
</reference>
<dbReference type="GO" id="GO:0006817">
    <property type="term" value="P:phosphate ion transport"/>
    <property type="evidence" value="ECO:0007669"/>
    <property type="project" value="TreeGrafter"/>
</dbReference>
<dbReference type="InterPro" id="IPR004342">
    <property type="entry name" value="EXS_C"/>
</dbReference>
<feature type="compositionally biased region" description="Polar residues" evidence="6">
    <location>
        <begin position="108"/>
        <end position="147"/>
    </location>
</feature>
<evidence type="ECO:0000256" key="2">
    <source>
        <dbReference type="ARBA" id="ARBA00009665"/>
    </source>
</evidence>
<evidence type="ECO:0000256" key="1">
    <source>
        <dbReference type="ARBA" id="ARBA00004141"/>
    </source>
</evidence>
<dbReference type="AlphaFoldDB" id="A0A5E8BCF0"/>
<comment type="similarity">
    <text evidence="2">Belongs to the SYG1 (TC 2.A.94) family.</text>
</comment>
<keyword evidence="4 7" id="KW-1133">Transmembrane helix</keyword>
<feature type="domain" description="SPX" evidence="9">
    <location>
        <begin position="1"/>
        <end position="504"/>
    </location>
</feature>
<organism evidence="10 11">
    <name type="scientific">Magnusiomyces paraingens</name>
    <dbReference type="NCBI Taxonomy" id="2606893"/>
    <lineage>
        <taxon>Eukaryota</taxon>
        <taxon>Fungi</taxon>
        <taxon>Dikarya</taxon>
        <taxon>Ascomycota</taxon>
        <taxon>Saccharomycotina</taxon>
        <taxon>Dipodascomycetes</taxon>
        <taxon>Dipodascales</taxon>
        <taxon>Dipodascaceae</taxon>
        <taxon>Magnusiomyces</taxon>
    </lineage>
</organism>
<comment type="subcellular location">
    <subcellularLocation>
        <location evidence="1">Membrane</location>
        <topology evidence="1">Multi-pass membrane protein</topology>
    </subcellularLocation>
</comment>
<feature type="region of interest" description="Disordered" evidence="6">
    <location>
        <begin position="952"/>
        <end position="1029"/>
    </location>
</feature>
<feature type="transmembrane region" description="Helical" evidence="7">
    <location>
        <begin position="639"/>
        <end position="659"/>
    </location>
</feature>
<feature type="compositionally biased region" description="Gly residues" evidence="6">
    <location>
        <begin position="1148"/>
        <end position="1157"/>
    </location>
</feature>
<proteinExistence type="inferred from homology"/>
<evidence type="ECO:0000256" key="5">
    <source>
        <dbReference type="ARBA" id="ARBA00023136"/>
    </source>
</evidence>
<evidence type="ECO:0000256" key="7">
    <source>
        <dbReference type="SAM" id="Phobius"/>
    </source>
</evidence>
<feature type="compositionally biased region" description="Basic and acidic residues" evidence="6">
    <location>
        <begin position="1064"/>
        <end position="1077"/>
    </location>
</feature>
<evidence type="ECO:0000256" key="3">
    <source>
        <dbReference type="ARBA" id="ARBA00022692"/>
    </source>
</evidence>
<dbReference type="OrthoDB" id="9970435at2759"/>
<feature type="compositionally biased region" description="Basic residues" evidence="6">
    <location>
        <begin position="1132"/>
        <end position="1141"/>
    </location>
</feature>
<dbReference type="RefSeq" id="XP_031852160.1">
    <property type="nucleotide sequence ID" value="XM_031996269.1"/>
</dbReference>
<evidence type="ECO:0008006" key="12">
    <source>
        <dbReference type="Google" id="ProtNLM"/>
    </source>
</evidence>
<evidence type="ECO:0000259" key="9">
    <source>
        <dbReference type="PROSITE" id="PS51382"/>
    </source>
</evidence>
<feature type="compositionally biased region" description="Acidic residues" evidence="6">
    <location>
        <begin position="1085"/>
        <end position="1109"/>
    </location>
</feature>
<feature type="transmembrane region" description="Helical" evidence="7">
    <location>
        <begin position="558"/>
        <end position="579"/>
    </location>
</feature>
<dbReference type="PROSITE" id="PS51382">
    <property type="entry name" value="SPX"/>
    <property type="match status" value="1"/>
</dbReference>
<feature type="compositionally biased region" description="Polar residues" evidence="6">
    <location>
        <begin position="35"/>
        <end position="52"/>
    </location>
</feature>
<dbReference type="GO" id="GO:0000822">
    <property type="term" value="F:inositol hexakisphosphate binding"/>
    <property type="evidence" value="ECO:0007669"/>
    <property type="project" value="TreeGrafter"/>
</dbReference>
<evidence type="ECO:0000313" key="11">
    <source>
        <dbReference type="Proteomes" id="UP000398389"/>
    </source>
</evidence>
<dbReference type="Pfam" id="PF03124">
    <property type="entry name" value="EXS"/>
    <property type="match status" value="1"/>
</dbReference>
<dbReference type="GeneID" id="43580369"/>
<sequence length="1189" mass="134186">MKFALLLSESLVPEWRAQYLDYKAGKKRLKKIGKNISNPPLVQESSSLQSFSAGAREQADVISRPTPAKVPAPAAEHSSDDNAPPPTTAPNVDHKAVLEGFSLGPPAATSSSSELPQQEISTQDATTSFHTPATPFSSLNKPNTQYGTIAETDPLTPLVPPAGMSKLPTQDTNIVTDQSPLLDPSHNRYNPRPVQQVGPEPGITSTIKKNVTFKNLVDKIPAQIKALGNGSQQSSMAIRFDEMYTLEEQDFMDWLDSEFLKIQTFYKKKEDEGVERYLILQDQLFNLREQRYNQKAKQEKKTARLVSSNYPTLASSQKISKEIKHKITRKFDLPSLPTSLHNLFFTPIQDHDEEELREDFYRSTKNRIDKESLTNTPDRLEAASRRASIRPTSSYGSVHTTGAEGNQAANARQRRHIISHENDDEQEEVINPMTGHTRDYTRRVRDQKISYSVARRQLKMAVVELYRELEMLKSYRSLNLTGMRKILKKFDKTSGHHSLPGYMAKVTQSYLNKTEILDDLIAKTEDMFAIYFENGNHKMAVEKLRANAVHEEHYTETFLTGLFIGLSIPFIIRATWMGLKSLHEGDPDALFLFQIWGGFFLIIMMLCLFAVNCIVWTFYKINYPFVFEFNPLHHLSSNQIGSVPSFLLFIMSILGWLCFEDFWEKDFRQIYFPPIFLVFSVVILLWPFGVFHLNARKWLSIAFWRVFFSGFYPVEFRDLIVGDICCSLTYSISNAAFFFCLYATHWSGLVSGNTSGSLCGSSHSRWMGFLSALPGIWRFLQCGRRYLDSGDAFPHLANMGKYTLLICTNAFLSAYRIRLNSSSLRTSYIVFASLNTLMSSFWDLFMDWSLMQIGSANFLLRDELAFKSTLPYYLAMVVDPILRCNWIFYIIYANQVQQSAKVSFFVALSEALRRFIWVFFRVENEHCSNVTRFRASRDITLPYTIVKRKESPLIKGQPGTKQEQESLLGGVRPDDEESMVGTSADAGAGAGDGAGAGAGAGSSVSGAAQTTPDQQQSQQHEQAPTQQELTEALQRKATFGQRLYRFMEPLLETIGKTLQTAHVRDFERRKDKPKNGEEGSGSPGDTDDEEEEDEDIEFAEEQYLEELIDSDGGLASQSDAHGTSRLQSPRLAARRRQRRHAGSIGSTGSAGSGGGGSSHHNSQHNSVSSLRNQSQMESESARDWRDKFL</sequence>
<evidence type="ECO:0000256" key="6">
    <source>
        <dbReference type="SAM" id="MobiDB-lite"/>
    </source>
</evidence>
<feature type="region of interest" description="Disordered" evidence="6">
    <location>
        <begin position="369"/>
        <end position="409"/>
    </location>
</feature>
<dbReference type="PANTHER" id="PTHR10783:SF103">
    <property type="entry name" value="SOLUTE CARRIER FAMILY 53 MEMBER 1"/>
    <property type="match status" value="1"/>
</dbReference>
<evidence type="ECO:0000259" key="8">
    <source>
        <dbReference type="PROSITE" id="PS51380"/>
    </source>
</evidence>
<feature type="compositionally biased region" description="Low complexity" evidence="6">
    <location>
        <begin position="1001"/>
        <end position="1027"/>
    </location>
</feature>
<dbReference type="GO" id="GO:0005794">
    <property type="term" value="C:Golgi apparatus"/>
    <property type="evidence" value="ECO:0007669"/>
    <property type="project" value="TreeGrafter"/>
</dbReference>
<feature type="region of interest" description="Disordered" evidence="6">
    <location>
        <begin position="1064"/>
        <end position="1189"/>
    </location>
</feature>
<dbReference type="EMBL" id="CABVLU010000001">
    <property type="protein sequence ID" value="VVT47111.1"/>
    <property type="molecule type" value="Genomic_DNA"/>
</dbReference>
<feature type="compositionally biased region" description="Basic and acidic residues" evidence="6">
    <location>
        <begin position="369"/>
        <end position="384"/>
    </location>
</feature>
<feature type="transmembrane region" description="Helical" evidence="7">
    <location>
        <begin position="591"/>
        <end position="619"/>
    </location>
</feature>
<evidence type="ECO:0000313" key="10">
    <source>
        <dbReference type="EMBL" id="VVT47111.1"/>
    </source>
</evidence>
<feature type="compositionally biased region" description="Gly residues" evidence="6">
    <location>
        <begin position="988"/>
        <end position="1000"/>
    </location>
</feature>
<keyword evidence="3 7" id="KW-0812">Transmembrane</keyword>
<feature type="compositionally biased region" description="Basic and acidic residues" evidence="6">
    <location>
        <begin position="1179"/>
        <end position="1189"/>
    </location>
</feature>
<dbReference type="CDD" id="cd14475">
    <property type="entry name" value="SPX_SYG1_like"/>
    <property type="match status" value="1"/>
</dbReference>
<gene>
    <name evidence="10" type="ORF">SAPINGB_P001548</name>
</gene>
<dbReference type="Pfam" id="PF03105">
    <property type="entry name" value="SPX"/>
    <property type="match status" value="1"/>
</dbReference>
<protein>
    <recommendedName>
        <fullName evidence="12">SPX domain-containing protein</fullName>
    </recommendedName>
</protein>
<feature type="transmembrane region" description="Helical" evidence="7">
    <location>
        <begin position="671"/>
        <end position="689"/>
    </location>
</feature>
<keyword evidence="5 7" id="KW-0472">Membrane</keyword>
<dbReference type="PROSITE" id="PS51380">
    <property type="entry name" value="EXS"/>
    <property type="match status" value="1"/>
</dbReference>
<name>A0A5E8BCF0_9ASCO</name>
<evidence type="ECO:0000256" key="4">
    <source>
        <dbReference type="ARBA" id="ARBA00022989"/>
    </source>
</evidence>
<dbReference type="PANTHER" id="PTHR10783">
    <property type="entry name" value="XENOTROPIC AND POLYTROPIC RETROVIRUS RECEPTOR 1-RELATED"/>
    <property type="match status" value="1"/>
</dbReference>
<feature type="compositionally biased region" description="Polar residues" evidence="6">
    <location>
        <begin position="390"/>
        <end position="409"/>
    </location>
</feature>
<feature type="domain" description="EXS" evidence="8">
    <location>
        <begin position="758"/>
        <end position="953"/>
    </location>
</feature>
<accession>A0A5E8BCF0</accession>
<feature type="compositionally biased region" description="Low complexity" evidence="6">
    <location>
        <begin position="1158"/>
        <end position="1169"/>
    </location>
</feature>
<feature type="region of interest" description="Disordered" evidence="6">
    <location>
        <begin position="35"/>
        <end position="184"/>
    </location>
</feature>
<dbReference type="Proteomes" id="UP000398389">
    <property type="component" value="Unassembled WGS sequence"/>
</dbReference>
<dbReference type="InterPro" id="IPR004331">
    <property type="entry name" value="SPX_dom"/>
</dbReference>
<keyword evidence="11" id="KW-1185">Reference proteome</keyword>
<dbReference type="GO" id="GO:0016036">
    <property type="term" value="P:cellular response to phosphate starvation"/>
    <property type="evidence" value="ECO:0007669"/>
    <property type="project" value="TreeGrafter"/>
</dbReference>
<feature type="compositionally biased region" description="Polar residues" evidence="6">
    <location>
        <begin position="167"/>
        <end position="179"/>
    </location>
</feature>